<dbReference type="SUPFAM" id="SSF101908">
    <property type="entry name" value="Putative isomerase YbhE"/>
    <property type="match status" value="1"/>
</dbReference>
<dbReference type="InterPro" id="IPR015943">
    <property type="entry name" value="WD40/YVTN_repeat-like_dom_sf"/>
</dbReference>
<sequence length="428" mass="41740">MQTAPCFSRDGSGGCTAAIGVTQGEHVAVSPDGAHVYTASKALSAVAAFTREPAGGALTQLASPNACVTNGSITGCTTVVGLGGGVFDLAVSPDGKHVYATGYTSDAVAAFSRHPTTGVLTQLAAPNRCVTSGSITGCSAAVGLNGANGITISPDGAHVYVASYDASSLAVFARDATTGALTQLAGTAGCVTDTSAPISGCATARGLRNPYFLHATLDGTGVYVAGYGSNAISAFVRNPGTGAVTQPAAPNACVYNSASTAIAGCTAATGLLGTYHVQVAADGTTVYAAGYDGNTLAAFGRDPATGVLTAIGCHYNSGSTAVAGCTSTLALAAPTGVAVSPDGRSVFVSAFTSGAVAMFRRDPGTGLLTQRPGTDGCIAAAVAGCTTGSGLSQPLGLTASHDGRDVYVVGGNYSGQGAGWVTALNVNH</sequence>
<dbReference type="Pfam" id="PF10282">
    <property type="entry name" value="Lactonase"/>
    <property type="match status" value="3"/>
</dbReference>
<dbReference type="Gene3D" id="2.130.10.10">
    <property type="entry name" value="YVTN repeat-like/Quinoprotein amine dehydrogenase"/>
    <property type="match status" value="3"/>
</dbReference>
<comment type="caution">
    <text evidence="1">The sequence shown here is derived from an EMBL/GenBank/DDBJ whole genome shotgun (WGS) entry which is preliminary data.</text>
</comment>
<accession>A0A8J3YAL9</accession>
<evidence type="ECO:0000313" key="2">
    <source>
        <dbReference type="Proteomes" id="UP000652013"/>
    </source>
</evidence>
<evidence type="ECO:0000313" key="1">
    <source>
        <dbReference type="EMBL" id="GIJ04270.1"/>
    </source>
</evidence>
<dbReference type="EMBL" id="BOOY01000026">
    <property type="protein sequence ID" value="GIJ04270.1"/>
    <property type="molecule type" value="Genomic_DNA"/>
</dbReference>
<dbReference type="PANTHER" id="PTHR47197:SF3">
    <property type="entry name" value="DIHYDRO-HEME D1 DEHYDROGENASE"/>
    <property type="match status" value="1"/>
</dbReference>
<dbReference type="PANTHER" id="PTHR47197">
    <property type="entry name" value="PROTEIN NIRF"/>
    <property type="match status" value="1"/>
</dbReference>
<dbReference type="InterPro" id="IPR019405">
    <property type="entry name" value="Lactonase_7-beta_prop"/>
</dbReference>
<protein>
    <submittedName>
        <fullName evidence="1">Uncharacterized protein</fullName>
    </submittedName>
</protein>
<proteinExistence type="predicted"/>
<organism evidence="1 2">
    <name type="scientific">Spirilliplanes yamanashiensis</name>
    <dbReference type="NCBI Taxonomy" id="42233"/>
    <lineage>
        <taxon>Bacteria</taxon>
        <taxon>Bacillati</taxon>
        <taxon>Actinomycetota</taxon>
        <taxon>Actinomycetes</taxon>
        <taxon>Micromonosporales</taxon>
        <taxon>Micromonosporaceae</taxon>
        <taxon>Spirilliplanes</taxon>
    </lineage>
</organism>
<dbReference type="InterPro" id="IPR051200">
    <property type="entry name" value="Host-pathogen_enzymatic-act"/>
</dbReference>
<reference evidence="1" key="1">
    <citation type="submission" date="2021-01" db="EMBL/GenBank/DDBJ databases">
        <title>Whole genome shotgun sequence of Spirilliplanes yamanashiensis NBRC 15828.</title>
        <authorList>
            <person name="Komaki H."/>
            <person name="Tamura T."/>
        </authorList>
    </citation>
    <scope>NUCLEOTIDE SEQUENCE</scope>
    <source>
        <strain evidence="1">NBRC 15828</strain>
    </source>
</reference>
<keyword evidence="2" id="KW-1185">Reference proteome</keyword>
<dbReference type="Proteomes" id="UP000652013">
    <property type="component" value="Unassembled WGS sequence"/>
</dbReference>
<name>A0A8J3YAL9_9ACTN</name>
<dbReference type="AlphaFoldDB" id="A0A8J3YAL9"/>
<gene>
    <name evidence="1" type="ORF">Sya03_36220</name>
</gene>